<sequence>MNEKEIFNTIVALLGSAFAFIFGVWDTSLEVLIFFIFMDYVTGVWGAAVLKKISSEIGIAGIFKKVTILIVLIMAVLLDRLINSGTWAFRTLVCYFYIANEGISILENAVIIGIPVPNKLVEVLKNLKTKEELK</sequence>
<dbReference type="OrthoDB" id="88184at2"/>
<dbReference type="Pfam" id="PF05105">
    <property type="entry name" value="Phage_holin_4_1"/>
    <property type="match status" value="1"/>
</dbReference>
<feature type="transmembrane region" description="Helical" evidence="5">
    <location>
        <begin position="62"/>
        <end position="82"/>
    </location>
</feature>
<dbReference type="GO" id="GO:0016020">
    <property type="term" value="C:membrane"/>
    <property type="evidence" value="ECO:0007669"/>
    <property type="project" value="UniProtKB-SubCell"/>
</dbReference>
<feature type="transmembrane region" description="Helical" evidence="5">
    <location>
        <begin position="31"/>
        <end position="50"/>
    </location>
</feature>
<evidence type="ECO:0000256" key="2">
    <source>
        <dbReference type="ARBA" id="ARBA00022692"/>
    </source>
</evidence>
<keyword evidence="2 5" id="KW-0812">Transmembrane</keyword>
<dbReference type="KEGG" id="ceu:A7L45_16245"/>
<organism evidence="6 7">
    <name type="scientific">Clostridium estertheticum subsp. estertheticum</name>
    <dbReference type="NCBI Taxonomy" id="1552"/>
    <lineage>
        <taxon>Bacteria</taxon>
        <taxon>Bacillati</taxon>
        <taxon>Bacillota</taxon>
        <taxon>Clostridia</taxon>
        <taxon>Eubacteriales</taxon>
        <taxon>Clostridiaceae</taxon>
        <taxon>Clostridium</taxon>
    </lineage>
</organism>
<evidence type="ECO:0000256" key="1">
    <source>
        <dbReference type="ARBA" id="ARBA00004141"/>
    </source>
</evidence>
<keyword evidence="7" id="KW-1185">Reference proteome</keyword>
<evidence type="ECO:0000313" key="6">
    <source>
        <dbReference type="EMBL" id="APC41516.1"/>
    </source>
</evidence>
<reference evidence="7" key="1">
    <citation type="journal article" date="2016" name="Front. Microbiol.">
        <title>Complete Genome Sequence of Clostridium estertheticum DSM 8809, a Microbe Identified in Spoiled Vacuum Packed Beef.</title>
        <authorList>
            <person name="Yu Z."/>
            <person name="Gunn L."/>
            <person name="Brennan E."/>
            <person name="Reid R."/>
            <person name="Wall P.G."/>
            <person name="Gaora O.P."/>
            <person name="Hurley D."/>
            <person name="Bolton D."/>
            <person name="Fanning S."/>
        </authorList>
    </citation>
    <scope>NUCLEOTIDE SEQUENCE [LARGE SCALE GENOMIC DNA]</scope>
    <source>
        <strain evidence="7">DSM 8809</strain>
    </source>
</reference>
<evidence type="ECO:0000256" key="3">
    <source>
        <dbReference type="ARBA" id="ARBA00022989"/>
    </source>
</evidence>
<feature type="transmembrane region" description="Helical" evidence="5">
    <location>
        <begin position="7"/>
        <end position="25"/>
    </location>
</feature>
<proteinExistence type="predicted"/>
<accession>A0A1J0GJH6</accession>
<dbReference type="RefSeq" id="WP_071613808.1">
    <property type="nucleotide sequence ID" value="NZ_CP015756.1"/>
</dbReference>
<evidence type="ECO:0000313" key="7">
    <source>
        <dbReference type="Proteomes" id="UP000182569"/>
    </source>
</evidence>
<evidence type="ECO:0000256" key="5">
    <source>
        <dbReference type="SAM" id="Phobius"/>
    </source>
</evidence>
<evidence type="ECO:0008006" key="8">
    <source>
        <dbReference type="Google" id="ProtNLM"/>
    </source>
</evidence>
<keyword evidence="3 5" id="KW-1133">Transmembrane helix</keyword>
<dbReference type="EMBL" id="CP015756">
    <property type="protein sequence ID" value="APC41516.1"/>
    <property type="molecule type" value="Genomic_DNA"/>
</dbReference>
<dbReference type="Proteomes" id="UP000182569">
    <property type="component" value="Chromosome"/>
</dbReference>
<dbReference type="NCBIfam" id="TIGR01593">
    <property type="entry name" value="holin_tox_secr"/>
    <property type="match status" value="1"/>
</dbReference>
<comment type="subcellular location">
    <subcellularLocation>
        <location evidence="1">Membrane</location>
        <topology evidence="1">Multi-pass membrane protein</topology>
    </subcellularLocation>
</comment>
<dbReference type="AlphaFoldDB" id="A0A1J0GJH6"/>
<dbReference type="InterPro" id="IPR006480">
    <property type="entry name" value="Phage_holin_4_1"/>
</dbReference>
<dbReference type="STRING" id="1552.A7L45_16245"/>
<evidence type="ECO:0000256" key="4">
    <source>
        <dbReference type="ARBA" id="ARBA00023136"/>
    </source>
</evidence>
<gene>
    <name evidence="6" type="ORF">A7L45_16245</name>
</gene>
<keyword evidence="4 5" id="KW-0472">Membrane</keyword>
<name>A0A1J0GJH6_9CLOT</name>
<protein>
    <recommendedName>
        <fullName evidence="8">Holin</fullName>
    </recommendedName>
</protein>